<reference evidence="2" key="1">
    <citation type="journal article" date="2014" name="Int. J. Syst. Evol. Microbiol.">
        <title>Complete genome sequence of Corynebacterium casei LMG S-19264T (=DSM 44701T), isolated from a smear-ripened cheese.</title>
        <authorList>
            <consortium name="US DOE Joint Genome Institute (JGI-PGF)"/>
            <person name="Walter F."/>
            <person name="Albersmeier A."/>
            <person name="Kalinowski J."/>
            <person name="Ruckert C."/>
        </authorList>
    </citation>
    <scope>NUCLEOTIDE SEQUENCE</scope>
    <source>
        <strain evidence="2">KCTC 42097</strain>
    </source>
</reference>
<reference evidence="2" key="2">
    <citation type="submission" date="2020-09" db="EMBL/GenBank/DDBJ databases">
        <authorList>
            <person name="Sun Q."/>
            <person name="Kim S."/>
        </authorList>
    </citation>
    <scope>NUCLEOTIDE SEQUENCE</scope>
    <source>
        <strain evidence="2">KCTC 42097</strain>
    </source>
</reference>
<dbReference type="RefSeq" id="WP_189488059.1">
    <property type="nucleotide sequence ID" value="NZ_BMZO01000002.1"/>
</dbReference>
<evidence type="ECO:0000256" key="1">
    <source>
        <dbReference type="SAM" id="MobiDB-lite"/>
    </source>
</evidence>
<accession>A0A8J3GGI7</accession>
<proteinExistence type="predicted"/>
<protein>
    <submittedName>
        <fullName evidence="2">Uncharacterized protein</fullName>
    </submittedName>
</protein>
<gene>
    <name evidence="2" type="ORF">GCM10010136_07660</name>
</gene>
<organism evidence="2 3">
    <name type="scientific">Limoniibacter endophyticus</name>
    <dbReference type="NCBI Taxonomy" id="1565040"/>
    <lineage>
        <taxon>Bacteria</taxon>
        <taxon>Pseudomonadati</taxon>
        <taxon>Pseudomonadota</taxon>
        <taxon>Alphaproteobacteria</taxon>
        <taxon>Hyphomicrobiales</taxon>
        <taxon>Bartonellaceae</taxon>
        <taxon>Limoniibacter</taxon>
    </lineage>
</organism>
<sequence>MAKRKDSQPGAILQTERQEPDVKLSFNEPYLHKKSAKSTESSSNF</sequence>
<dbReference type="Proteomes" id="UP000641137">
    <property type="component" value="Unassembled WGS sequence"/>
</dbReference>
<dbReference type="EMBL" id="BMZO01000002">
    <property type="protein sequence ID" value="GHC65130.1"/>
    <property type="molecule type" value="Genomic_DNA"/>
</dbReference>
<evidence type="ECO:0000313" key="3">
    <source>
        <dbReference type="Proteomes" id="UP000641137"/>
    </source>
</evidence>
<comment type="caution">
    <text evidence="2">The sequence shown here is derived from an EMBL/GenBank/DDBJ whole genome shotgun (WGS) entry which is preliminary data.</text>
</comment>
<name>A0A8J3GGI7_9HYPH</name>
<keyword evidence="3" id="KW-1185">Reference proteome</keyword>
<feature type="region of interest" description="Disordered" evidence="1">
    <location>
        <begin position="1"/>
        <end position="45"/>
    </location>
</feature>
<dbReference type="AlphaFoldDB" id="A0A8J3GGI7"/>
<evidence type="ECO:0000313" key="2">
    <source>
        <dbReference type="EMBL" id="GHC65130.1"/>
    </source>
</evidence>